<feature type="compositionally biased region" description="Low complexity" evidence="1">
    <location>
        <begin position="94"/>
        <end position="103"/>
    </location>
</feature>
<gene>
    <name evidence="2" type="ORF">BIY20_04815</name>
</gene>
<evidence type="ECO:0000313" key="2">
    <source>
        <dbReference type="EMBL" id="OLQ96299.1"/>
    </source>
</evidence>
<feature type="region of interest" description="Disordered" evidence="1">
    <location>
        <begin position="91"/>
        <end position="111"/>
    </location>
</feature>
<evidence type="ECO:0000313" key="3">
    <source>
        <dbReference type="Proteomes" id="UP000186039"/>
    </source>
</evidence>
<sequence length="1953" mass="210456">MVVVMGLDTLAIVSKLAVGQAVVIDAEGNARIVNLSEPLNDGEVIIQSNPDESIQATLVNQDGDNIDITNDVAQVIEAIEQGQDPAELEEEFASEAGSEDSSSGTVLDSVSRDGSETIANTLFETEGLESIGLSTTQSLTLLEQFRALVLPSILTPPTPDTPPLAENFTVELDSFGRAAVQFNSEDASQDHISDLEDDASNTPLGVVITSLPQSGTLLYDGEPVTDEMLTEFDDQGNVVGDLQILDPELFSYQNDDQSTGFILGVKNAPDGRDGDESSTAFLNWGEPTDDPNVRVLTFTDDENNIVDQITITTSGGAPTQYYADKNHIGYGLGVGGGDGINQGETINIDLSQRPAESVTLGLDGMGGWFEEGHPQETQVVIRVTLDDGSVIEQFVTKNTSGNTDLFREITVDVPESSEGAKITNVEVSTLGPGNWELRYLETNVPDDAFDYRAVDSSNNVSEERTVTLAAAENTPPVAIDDPMGFSVAYGTYNDDVWEFGDDEVVASYDGEQQQVSGDGIKRGVSGDENGGPANQIQYNREDGKSEQLTFNLEKPATQFSFTFSNLFLDEGGDGNHEQGKWVAYLGDTAVASEMFIANDGDNQGTYTFSGDVAFDRVIFEAVDFVNQPARGSDSSDYFLTGFTASGPGAYAANQGEVLQIPIEELLGNDFDPDSDQIRFTHVSEANNAQIWVEDGIVYVDLDDDFTGPTTFEYEITDDKGGFAEATVSIIVNPQASDVGVTTISLLDDTVPEGDSLMYKVVLEDGVLTPTEYDIIFGSPGDTATHADVDLSNVQFTNGVTYDSGSGKVLVPIGVSAFTVIVPTVEDNEYDNEETFTLQLGGASAQGTILDLSDTPPESEDFNVALNPQGEAAVVFNSDVAMNDHISDLEDDIDNKPLGVVITSLPQSGTLLYDGDPVTESMITQFDEDGAVVGELNVFDPDLFTYQNDDQSTGFILGVKNAPEGLDGDESNSAFLNWGQSTDDPNVRVLNFTDDEENIVDQIFITTSGGAPTQYYADKNHIGYGLGVGGGNGINQGETITIDMSQRPAESVTLGLDGMGGWFEAGHPKETKVMITATLDDGTVIEQLITKNTSGNSELFKEITIDVPDSSSGAKITHIEASTMGPGNWELRYLETNTPDDSFDYRAIDSDNNVSDESTVTLIAAENTPPVAIDDPMGFHVAYGTFDNDMWQYQDGDITAAYNGQEQQVSGSGLKRGVTGDENGGPANQIQYNREEGLSEQFTFNLAKPATEFSFTFSNLYKNEGGPGNHEQGKWVAYLGNTAVASGMFIANQGSNYGSYSFSDDIAFDRVVFEAVDFVNEPARGMDSSDYFLTGFTASGSGAYAANQGEVLQIPVEELLGNDFDPDSDQIRFTHVSEANNAQIWVEDGIVYVDLDDDFTGPTTFDYEITDDKGGFAEATVNIIVNPVPEEICVHCINMIDDVVVEGDHLLFKVFLNAGPLTPTMLGIEFGHPSDSADAADIDLANVVFTHGVTYDEQSGKIIVPVGVSEFSVVLPTVIDDIDDNLEEFTLIVDGVSSTGTIADITIEQEDDTIISFHDFDQIDVGRWSYIDAEELNDANTVAGISDGAEGVWGTDNAKDSVEVGKESVYRHTDDKQNQVLELEARRGDNQLFTELSNTREGQFFTLAFDVARRGNRLSPMAIFLESADGVSKELLYTYDQSKDWTSEIIHFQTATAGDYRVTFESTDADSYGALLDNIKLETLNNVGFEDGYLPVSNISVNLGSDQLNLDDFKVKLDLGELPNDTKFKIGDDELVADGNGYVDVSSYDGDLSGLSVQVSDPGNYSFDVVVFTDENVVVKTSPIDITVLPQGSMLQQGTEQADTMEASLGDDILFGFGGGDTFVWQFDDFDGGLDVIHDFKVGEDQIDLSDILEPGETIDDILDNVSAQVNDNDVTLTITKGGQSQSIQINDIADQIAGPINEQLSLLISDPNP</sequence>
<dbReference type="Pfam" id="PF17963">
    <property type="entry name" value="Big_9"/>
    <property type="match status" value="2"/>
</dbReference>
<dbReference type="Gene3D" id="2.60.40.2030">
    <property type="match status" value="1"/>
</dbReference>
<dbReference type="EMBL" id="MJMH01000022">
    <property type="protein sequence ID" value="OLQ96299.1"/>
    <property type="molecule type" value="Genomic_DNA"/>
</dbReference>
<name>A0ABX3FTC8_9VIBR</name>
<dbReference type="SUPFAM" id="SSF51120">
    <property type="entry name" value="beta-Roll"/>
    <property type="match status" value="1"/>
</dbReference>
<dbReference type="Proteomes" id="UP000186039">
    <property type="component" value="Unassembled WGS sequence"/>
</dbReference>
<feature type="region of interest" description="Disordered" evidence="1">
    <location>
        <begin position="1209"/>
        <end position="1228"/>
    </location>
</feature>
<dbReference type="InterPro" id="IPR038081">
    <property type="entry name" value="CalX-like_sf"/>
</dbReference>
<accession>A0ABX3FTC8</accession>
<reference evidence="2 3" key="1">
    <citation type="submission" date="2016-09" db="EMBL/GenBank/DDBJ databases">
        <title>Genomic Taxonomy of the Vibrionaceae.</title>
        <authorList>
            <person name="Gonzalez-Castillo A."/>
            <person name="Gomez-Gil B."/>
            <person name="Enciso-Ibarra K."/>
        </authorList>
    </citation>
    <scope>NUCLEOTIDE SEQUENCE [LARGE SCALE GENOMIC DNA]</scope>
    <source>
        <strain evidence="2 3">CAIM 1902</strain>
    </source>
</reference>
<proteinExistence type="predicted"/>
<protein>
    <submittedName>
        <fullName evidence="2">Uncharacterized protein</fullName>
    </submittedName>
</protein>
<organism evidence="2 3">
    <name type="scientific">Vibrio panuliri</name>
    <dbReference type="NCBI Taxonomy" id="1381081"/>
    <lineage>
        <taxon>Bacteria</taxon>
        <taxon>Pseudomonadati</taxon>
        <taxon>Pseudomonadota</taxon>
        <taxon>Gammaproteobacteria</taxon>
        <taxon>Vibrionales</taxon>
        <taxon>Vibrionaceae</taxon>
        <taxon>Vibrio</taxon>
    </lineage>
</organism>
<comment type="caution">
    <text evidence="2">The sequence shown here is derived from an EMBL/GenBank/DDBJ whole genome shotgun (WGS) entry which is preliminary data.</text>
</comment>
<dbReference type="SUPFAM" id="SSF141072">
    <property type="entry name" value="CalX-like"/>
    <property type="match status" value="1"/>
</dbReference>
<feature type="region of interest" description="Disordered" evidence="1">
    <location>
        <begin position="512"/>
        <end position="533"/>
    </location>
</feature>
<keyword evidence="3" id="KW-1185">Reference proteome</keyword>
<evidence type="ECO:0000256" key="1">
    <source>
        <dbReference type="SAM" id="MobiDB-lite"/>
    </source>
</evidence>
<dbReference type="InterPro" id="IPR011049">
    <property type="entry name" value="Serralysin-like_metalloprot_C"/>
</dbReference>